<accession>A0A8H6IAZ9</accession>
<dbReference type="Proteomes" id="UP000521943">
    <property type="component" value="Unassembled WGS sequence"/>
</dbReference>
<keyword evidence="1" id="KW-0175">Coiled coil</keyword>
<organism evidence="2 3">
    <name type="scientific">Ephemerocybe angulata</name>
    <dbReference type="NCBI Taxonomy" id="980116"/>
    <lineage>
        <taxon>Eukaryota</taxon>
        <taxon>Fungi</taxon>
        <taxon>Dikarya</taxon>
        <taxon>Basidiomycota</taxon>
        <taxon>Agaricomycotina</taxon>
        <taxon>Agaricomycetes</taxon>
        <taxon>Agaricomycetidae</taxon>
        <taxon>Agaricales</taxon>
        <taxon>Agaricineae</taxon>
        <taxon>Psathyrellaceae</taxon>
        <taxon>Ephemerocybe</taxon>
    </lineage>
</organism>
<dbReference type="PANTHER" id="PTHR38926">
    <property type="entry name" value="F-BOX DOMAIN CONTAINING PROTEIN, EXPRESSED"/>
    <property type="match status" value="1"/>
</dbReference>
<name>A0A8H6IAZ9_9AGAR</name>
<evidence type="ECO:0008006" key="4">
    <source>
        <dbReference type="Google" id="ProtNLM"/>
    </source>
</evidence>
<gene>
    <name evidence="2" type="ORF">DFP72DRAFT_631015</name>
</gene>
<evidence type="ECO:0000313" key="3">
    <source>
        <dbReference type="Proteomes" id="UP000521943"/>
    </source>
</evidence>
<dbReference type="SUPFAM" id="SSF52047">
    <property type="entry name" value="RNI-like"/>
    <property type="match status" value="1"/>
</dbReference>
<feature type="coiled-coil region" evidence="1">
    <location>
        <begin position="32"/>
        <end position="59"/>
    </location>
</feature>
<evidence type="ECO:0000256" key="1">
    <source>
        <dbReference type="SAM" id="Coils"/>
    </source>
</evidence>
<sequence>MDTKSTHIDISHLFLTNEIPTPQEEAAIRQDIEDLGGKISLLRTELAALEAQLQQRQHTLSSVRKLPLEVIGEIFGSLFVHPEGTTDIMDRDEREELLVLGLVCKGWRDALLGSHRLWRFLHVRLSEIPLGIDKIATWFSRSGNLPKVLEVNIDEWSHNCGCRYDPEKACNLVDPSVVQLLTDGPIVYHLALICDTPKCFGNLMNRLGPPNAISNRPWDCVKSLDLTFASWEYREGLNHHNSVFDSLPPLTALHLYLPLDRTETREVSLNIPPAVLNVLTSITISSIWKGNHILTLLQHCACVENVMVDFDGRDPMFHLEDPFIQKVIKNRISLPRLQKLHLRGAPNVDLLQFIQAPKLVSLDIDRDDLSSDLETTFFNFFIPFAMICKGTLQHLRIYRLALPASYLADILVKLPALTHLTLERVTTISGSSPWAILSETVLSAPSSPPLPNLRSLELLQLPRDYIYDHAARFLSAIAISPRHVSWTVSYVKERPVHVDHLQGWFNDKEGVSVYLARLPEVDAAS</sequence>
<dbReference type="EMBL" id="JACGCI010000009">
    <property type="protein sequence ID" value="KAF6761799.1"/>
    <property type="molecule type" value="Genomic_DNA"/>
</dbReference>
<comment type="caution">
    <text evidence="2">The sequence shown here is derived from an EMBL/GenBank/DDBJ whole genome shotgun (WGS) entry which is preliminary data.</text>
</comment>
<reference evidence="2 3" key="1">
    <citation type="submission" date="2020-07" db="EMBL/GenBank/DDBJ databases">
        <title>Comparative genomics of pyrophilous fungi reveals a link between fire events and developmental genes.</title>
        <authorList>
            <consortium name="DOE Joint Genome Institute"/>
            <person name="Steindorff A.S."/>
            <person name="Carver A."/>
            <person name="Calhoun S."/>
            <person name="Stillman K."/>
            <person name="Liu H."/>
            <person name="Lipzen A."/>
            <person name="Pangilinan J."/>
            <person name="Labutti K."/>
            <person name="Bruns T.D."/>
            <person name="Grigoriev I.V."/>
        </authorList>
    </citation>
    <scope>NUCLEOTIDE SEQUENCE [LARGE SCALE GENOMIC DNA]</scope>
    <source>
        <strain evidence="2 3">CBS 144469</strain>
    </source>
</reference>
<dbReference type="AlphaFoldDB" id="A0A8H6IAZ9"/>
<proteinExistence type="predicted"/>
<dbReference type="Gene3D" id="3.80.10.10">
    <property type="entry name" value="Ribonuclease Inhibitor"/>
    <property type="match status" value="1"/>
</dbReference>
<keyword evidence="3" id="KW-1185">Reference proteome</keyword>
<dbReference type="PANTHER" id="PTHR38926:SF73">
    <property type="entry name" value="F-BOX DOMAIN-CONTAINING PROTEIN"/>
    <property type="match status" value="1"/>
</dbReference>
<evidence type="ECO:0000313" key="2">
    <source>
        <dbReference type="EMBL" id="KAF6761799.1"/>
    </source>
</evidence>
<dbReference type="OrthoDB" id="2269034at2759"/>
<dbReference type="InterPro" id="IPR032675">
    <property type="entry name" value="LRR_dom_sf"/>
</dbReference>
<protein>
    <recommendedName>
        <fullName evidence="4">F-box domain-containing protein</fullName>
    </recommendedName>
</protein>